<sequence>MMRLHGLMLEHKEELAQIVTAENGKNLAEARASVAKGMETLEWACGLPQVAQGKTLLVSRGITCSDVRRPLGVVACITPSNFPIMIACWTSPIALTAGNAVILKPSEKVPLTMRKVGELMAQAGVPRGIFQLVHGTRPAVEALCDHPEIAAVTFVGSSPIAEAVSKRCRALNKRCLALGGAKNHLVALDDCDHEMAARDIVASAYGCAGQRCMAASVLLLVGDTGDLLERICNKATALELGVQPGQVGAILTPESRDRMKGYVDRAEAAGAKLLVDGRPSAARTPGTWFGPTVVVLEDKANECLHDEIFGPVLSVLRVSSWEEAIEIENGNPYGNAACIYTSNGANAEWFTERFRAGMLGVNIGVPVPREPFSFGGMYGTASKYGDMDITADGALEFFTDRQKITAKFGAPRRALDAAGELAAKRRRIDNGHNATVDEANFVGKM</sequence>
<dbReference type="PANTHER" id="PTHR43866:SF4">
    <property type="entry name" value="MALONATE-SEMIALDEHYDE DEHYDROGENASE"/>
    <property type="match status" value="1"/>
</dbReference>
<keyword evidence="2" id="KW-0560">Oxidoreductase</keyword>
<name>A0A7R9YBR4_9STRA</name>
<keyword evidence="3" id="KW-0520">NAD</keyword>
<dbReference type="Gene3D" id="3.40.309.10">
    <property type="entry name" value="Aldehyde Dehydrogenase, Chain A, domain 2"/>
    <property type="match status" value="1"/>
</dbReference>
<dbReference type="GO" id="GO:0006210">
    <property type="term" value="P:thymine catabolic process"/>
    <property type="evidence" value="ECO:0007669"/>
    <property type="project" value="TreeGrafter"/>
</dbReference>
<dbReference type="InterPro" id="IPR010061">
    <property type="entry name" value="MeMal-semiAld_DH"/>
</dbReference>
<reference evidence="5" key="1">
    <citation type="submission" date="2021-01" db="EMBL/GenBank/DDBJ databases">
        <authorList>
            <person name="Corre E."/>
            <person name="Pelletier E."/>
            <person name="Niang G."/>
            <person name="Scheremetjew M."/>
            <person name="Finn R."/>
            <person name="Kale V."/>
            <person name="Holt S."/>
            <person name="Cochrane G."/>
            <person name="Meng A."/>
            <person name="Brown T."/>
            <person name="Cohen L."/>
        </authorList>
    </citation>
    <scope>NUCLEOTIDE SEQUENCE</scope>
    <source>
        <strain evidence="5">CCMP2078</strain>
    </source>
</reference>
<dbReference type="FunFam" id="3.40.309.10:FF:000002">
    <property type="entry name" value="Methylmalonate-semialdehyde dehydrogenase (Acylating)"/>
    <property type="match status" value="1"/>
</dbReference>
<dbReference type="PROSITE" id="PS00070">
    <property type="entry name" value="ALDEHYDE_DEHYDR_CYS"/>
    <property type="match status" value="1"/>
</dbReference>
<dbReference type="Pfam" id="PF00171">
    <property type="entry name" value="Aldedh"/>
    <property type="match status" value="1"/>
</dbReference>
<feature type="domain" description="Aldehyde dehydrogenase" evidence="4">
    <location>
        <begin position="1"/>
        <end position="400"/>
    </location>
</feature>
<dbReference type="InterPro" id="IPR016161">
    <property type="entry name" value="Ald_DH/histidinol_DH"/>
</dbReference>
<gene>
    <name evidence="5" type="ORF">PPYR1160_LOCUS5541</name>
</gene>
<evidence type="ECO:0000256" key="2">
    <source>
        <dbReference type="ARBA" id="ARBA00023002"/>
    </source>
</evidence>
<dbReference type="GO" id="GO:0006574">
    <property type="term" value="P:L-valine catabolic process"/>
    <property type="evidence" value="ECO:0007669"/>
    <property type="project" value="TreeGrafter"/>
</dbReference>
<dbReference type="EC" id="1.2.1.27" evidence="1"/>
<dbReference type="AlphaFoldDB" id="A0A7R9YBR4"/>
<evidence type="ECO:0000256" key="3">
    <source>
        <dbReference type="ARBA" id="ARBA00023027"/>
    </source>
</evidence>
<dbReference type="InterPro" id="IPR015590">
    <property type="entry name" value="Aldehyde_DH_dom"/>
</dbReference>
<dbReference type="GO" id="GO:0004491">
    <property type="term" value="F:methylmalonate-semialdehyde dehydrogenase (acylating, NAD) activity"/>
    <property type="evidence" value="ECO:0007669"/>
    <property type="project" value="UniProtKB-EC"/>
</dbReference>
<dbReference type="SUPFAM" id="SSF53720">
    <property type="entry name" value="ALDH-like"/>
    <property type="match status" value="1"/>
</dbReference>
<evidence type="ECO:0000256" key="1">
    <source>
        <dbReference type="ARBA" id="ARBA00013048"/>
    </source>
</evidence>
<dbReference type="InterPro" id="IPR016162">
    <property type="entry name" value="Ald_DH_N"/>
</dbReference>
<proteinExistence type="predicted"/>
<dbReference type="InterPro" id="IPR016160">
    <property type="entry name" value="Ald_DH_CS_CYS"/>
</dbReference>
<evidence type="ECO:0000313" key="5">
    <source>
        <dbReference type="EMBL" id="CAD8256049.1"/>
    </source>
</evidence>
<organism evidence="5">
    <name type="scientific">Pinguiococcus pyrenoidosus</name>
    <dbReference type="NCBI Taxonomy" id="172671"/>
    <lineage>
        <taxon>Eukaryota</taxon>
        <taxon>Sar</taxon>
        <taxon>Stramenopiles</taxon>
        <taxon>Ochrophyta</taxon>
        <taxon>Pinguiophyceae</taxon>
        <taxon>Pinguiochrysidales</taxon>
        <taxon>Pinguiochrysidaceae</taxon>
        <taxon>Pinguiococcus</taxon>
    </lineage>
</organism>
<dbReference type="PANTHER" id="PTHR43866">
    <property type="entry name" value="MALONATE-SEMIALDEHYDE DEHYDROGENASE"/>
    <property type="match status" value="1"/>
</dbReference>
<protein>
    <recommendedName>
        <fullName evidence="1">methylmalonate-semialdehyde dehydrogenase (CoA acylating)</fullName>
        <ecNumber evidence="1">1.2.1.27</ecNumber>
    </recommendedName>
</protein>
<dbReference type="EMBL" id="HBEA01007234">
    <property type="protein sequence ID" value="CAD8256049.1"/>
    <property type="molecule type" value="Transcribed_RNA"/>
</dbReference>
<evidence type="ECO:0000259" key="4">
    <source>
        <dbReference type="Pfam" id="PF00171"/>
    </source>
</evidence>
<dbReference type="Gene3D" id="3.40.605.10">
    <property type="entry name" value="Aldehyde Dehydrogenase, Chain A, domain 1"/>
    <property type="match status" value="1"/>
</dbReference>
<accession>A0A7R9YBR4</accession>
<dbReference type="InterPro" id="IPR016163">
    <property type="entry name" value="Ald_DH_C"/>
</dbReference>